<accession>A0A0L0H9E0</accession>
<feature type="region of interest" description="Disordered" evidence="1">
    <location>
        <begin position="70"/>
        <end position="112"/>
    </location>
</feature>
<dbReference type="VEuPathDB" id="FungiDB:SPPG_06554"/>
<dbReference type="RefSeq" id="XP_016606190.1">
    <property type="nucleotide sequence ID" value="XM_016754755.1"/>
</dbReference>
<dbReference type="OrthoDB" id="2141415at2759"/>
<organism evidence="2 3">
    <name type="scientific">Spizellomyces punctatus (strain DAOM BR117)</name>
    <dbReference type="NCBI Taxonomy" id="645134"/>
    <lineage>
        <taxon>Eukaryota</taxon>
        <taxon>Fungi</taxon>
        <taxon>Fungi incertae sedis</taxon>
        <taxon>Chytridiomycota</taxon>
        <taxon>Chytridiomycota incertae sedis</taxon>
        <taxon>Chytridiomycetes</taxon>
        <taxon>Spizellomycetales</taxon>
        <taxon>Spizellomycetaceae</taxon>
        <taxon>Spizellomyces</taxon>
    </lineage>
</organism>
<feature type="region of interest" description="Disordered" evidence="1">
    <location>
        <begin position="1"/>
        <end position="31"/>
    </location>
</feature>
<reference evidence="2 3" key="1">
    <citation type="submission" date="2009-08" db="EMBL/GenBank/DDBJ databases">
        <title>The Genome Sequence of Spizellomyces punctatus strain DAOM BR117.</title>
        <authorList>
            <consortium name="The Broad Institute Genome Sequencing Platform"/>
            <person name="Russ C."/>
            <person name="Cuomo C."/>
            <person name="Shea T."/>
            <person name="Young S.K."/>
            <person name="Zeng Q."/>
            <person name="Koehrsen M."/>
            <person name="Haas B."/>
            <person name="Borodovsky M."/>
            <person name="Guigo R."/>
            <person name="Alvarado L."/>
            <person name="Berlin A."/>
            <person name="Bochicchio J."/>
            <person name="Borenstein D."/>
            <person name="Chapman S."/>
            <person name="Chen Z."/>
            <person name="Engels R."/>
            <person name="Freedman E."/>
            <person name="Gellesch M."/>
            <person name="Goldberg J."/>
            <person name="Griggs A."/>
            <person name="Gujja S."/>
            <person name="Heiman D."/>
            <person name="Hepburn T."/>
            <person name="Howarth C."/>
            <person name="Jen D."/>
            <person name="Larson L."/>
            <person name="Lewis B."/>
            <person name="Mehta T."/>
            <person name="Park D."/>
            <person name="Pearson M."/>
            <person name="Roberts A."/>
            <person name="Saif S."/>
            <person name="Shenoy N."/>
            <person name="Sisk P."/>
            <person name="Stolte C."/>
            <person name="Sykes S."/>
            <person name="Thomson T."/>
            <person name="Walk T."/>
            <person name="White J."/>
            <person name="Yandava C."/>
            <person name="Burger G."/>
            <person name="Gray M.W."/>
            <person name="Holland P.W.H."/>
            <person name="King N."/>
            <person name="Lang F.B.F."/>
            <person name="Roger A.J."/>
            <person name="Ruiz-Trillo I."/>
            <person name="Lander E."/>
            <person name="Nusbaum C."/>
        </authorList>
    </citation>
    <scope>NUCLEOTIDE SEQUENCE [LARGE SCALE GENOMIC DNA]</scope>
    <source>
        <strain evidence="2 3">DAOM BR117</strain>
    </source>
</reference>
<feature type="compositionally biased region" description="Polar residues" evidence="1">
    <location>
        <begin position="9"/>
        <end position="31"/>
    </location>
</feature>
<feature type="compositionally biased region" description="Polar residues" evidence="1">
    <location>
        <begin position="78"/>
        <end position="92"/>
    </location>
</feature>
<keyword evidence="3" id="KW-1185">Reference proteome</keyword>
<evidence type="ECO:0000313" key="2">
    <source>
        <dbReference type="EMBL" id="KNC98150.1"/>
    </source>
</evidence>
<sequence>MIPLGRSIPNITGPTGTPSGDSAQLSNQTAQEYNFQRRRSSLDAIMGHLKYVGQFPGRVLQDLSQPLSAAPRPIGQNFPPQLNSQTSLTSLGGSMADLGASTNTQAPANTTGAGKLANAEAFLSGV</sequence>
<dbReference type="Proteomes" id="UP000053201">
    <property type="component" value="Unassembled WGS sequence"/>
</dbReference>
<dbReference type="EMBL" id="KQ257461">
    <property type="protein sequence ID" value="KNC98150.1"/>
    <property type="molecule type" value="Genomic_DNA"/>
</dbReference>
<feature type="compositionally biased region" description="Polar residues" evidence="1">
    <location>
        <begin position="100"/>
        <end position="112"/>
    </location>
</feature>
<name>A0A0L0H9E0_SPIPD</name>
<protein>
    <submittedName>
        <fullName evidence="2">Uncharacterized protein</fullName>
    </submittedName>
</protein>
<evidence type="ECO:0000313" key="3">
    <source>
        <dbReference type="Proteomes" id="UP000053201"/>
    </source>
</evidence>
<evidence type="ECO:0000256" key="1">
    <source>
        <dbReference type="SAM" id="MobiDB-lite"/>
    </source>
</evidence>
<dbReference type="GeneID" id="27689847"/>
<gene>
    <name evidence="2" type="ORF">SPPG_06554</name>
</gene>
<dbReference type="InParanoid" id="A0A0L0H9E0"/>
<proteinExistence type="predicted"/>
<dbReference type="AlphaFoldDB" id="A0A0L0H9E0"/>